<dbReference type="AlphaFoldDB" id="A0A3B3SM17"/>
<dbReference type="GeneTree" id="ENSGT00390000009885"/>
<dbReference type="GO" id="GO:0036297">
    <property type="term" value="P:interstrand cross-link repair"/>
    <property type="evidence" value="ECO:0007669"/>
    <property type="project" value="InterPro"/>
</dbReference>
<dbReference type="InterPro" id="IPR033333">
    <property type="entry name" value="FANCB"/>
</dbReference>
<proteinExistence type="predicted"/>
<name>A0A3B3SM17_9TELE</name>
<organism evidence="1 2">
    <name type="scientific">Paramormyrops kingsleyae</name>
    <dbReference type="NCBI Taxonomy" id="1676925"/>
    <lineage>
        <taxon>Eukaryota</taxon>
        <taxon>Metazoa</taxon>
        <taxon>Chordata</taxon>
        <taxon>Craniata</taxon>
        <taxon>Vertebrata</taxon>
        <taxon>Euteleostomi</taxon>
        <taxon>Actinopterygii</taxon>
        <taxon>Neopterygii</taxon>
        <taxon>Teleostei</taxon>
        <taxon>Osteoglossocephala</taxon>
        <taxon>Osteoglossomorpha</taxon>
        <taxon>Osteoglossiformes</taxon>
        <taxon>Mormyridae</taxon>
        <taxon>Paramormyrops</taxon>
    </lineage>
</organism>
<sequence>MPASRLPPLTGSTMVSPEEECIRLFALNSDILSVQLAPSFSERQSQSGSELRLRRMFFGREAGHFLVRNESKVLVSKRATSQFGLVTCAPAVDVKNGQVLPCILLKQQKRKTNSFKYTLLTLSCSDSFEPHLEFKLPYEMKDNITIARGPTVLWSHENSIFYTSVEVGEVQQVYVQLLSVCYIGELPIGKRNIMILGSQKPAEKDHDKQPKITWPHQAVGYFLEDGELFDGAWILPHAYISVVKCIFFVSAEQVGDKFQSSLVAATSKNQLVRFETGVPKDICKLPFEEPANVQLADTGLAGCFFLVSFRGGNVCAIWKNSFQVAHCWEGVSSLHVDDFVGRGTDQILLLFEKHEPAEGALANFVITDLGDMTYNTRQNVVDDASGAADSLQENYLRMVQALESRLQSGMTSLRDLQRGLEVKDRLLLQSVKALVDAVSGREHVVSRAEQEGLVSLWDEDVEDEGPDERLTAFEPHPLPVEKIWQRVVEDRLVVGAVLTEETASSAESVSLSLLSEDGQGSGVHVLQTHSRMFRFPCPSTVKEPLAKRTKQDRSNSAERLTVTVVTDLAPLVACGSIQCAVLLHNGCSQGGTFAKLCGHVSLDIQDVAQGKYCPHLVNCCKFTTEECSEDLLSLLAAWESCSFVLRSPEHTLHCVPHWLLAVARSEPVPFSPGYFLFAAAEPRAAVLFRWQERTPFQGELRVCCRSRAQLLQVLDSLCRSLPPSCEVQPIQGKAAEELVLVLASSLEREALTLRDGVSSLLSAASMAAQGGAQEYEKVQPMDDLQAHRIEMERDRERSRSVWSPLVEVEQYRGLSTAVSQFGLEGDLVAYSLGEVLYTPHAVCQG</sequence>
<reference evidence="1" key="1">
    <citation type="submission" date="2025-08" db="UniProtKB">
        <authorList>
            <consortium name="Ensembl"/>
        </authorList>
    </citation>
    <scope>IDENTIFICATION</scope>
</reference>
<dbReference type="Ensembl" id="ENSPKIT00000012238.1">
    <property type="protein sequence ID" value="ENSPKIP00000031393.1"/>
    <property type="gene ID" value="ENSPKIG00000011897.1"/>
</dbReference>
<dbReference type="PANTHER" id="PTHR28450">
    <property type="entry name" value="FANCONI ANEMIA GROUP B PROTEIN"/>
    <property type="match status" value="1"/>
</dbReference>
<dbReference type="GO" id="GO:2000042">
    <property type="term" value="P:negative regulation of double-strand break repair via homologous recombination"/>
    <property type="evidence" value="ECO:0007669"/>
    <property type="project" value="TreeGrafter"/>
</dbReference>
<dbReference type="STRING" id="1676925.ENSPKIP00000031393"/>
<accession>A0A3B3SM17</accession>
<protein>
    <submittedName>
        <fullName evidence="1">FA complementation group B</fullName>
    </submittedName>
</protein>
<evidence type="ECO:0000313" key="2">
    <source>
        <dbReference type="Proteomes" id="UP000261540"/>
    </source>
</evidence>
<keyword evidence="2" id="KW-1185">Reference proteome</keyword>
<evidence type="ECO:0000313" key="1">
    <source>
        <dbReference type="Ensembl" id="ENSPKIP00000031393.1"/>
    </source>
</evidence>
<reference evidence="1" key="2">
    <citation type="submission" date="2025-09" db="UniProtKB">
        <authorList>
            <consortium name="Ensembl"/>
        </authorList>
    </citation>
    <scope>IDENTIFICATION</scope>
</reference>
<dbReference type="PANTHER" id="PTHR28450:SF1">
    <property type="entry name" value="FANCONI ANEMIA GROUP B PROTEIN"/>
    <property type="match status" value="1"/>
</dbReference>
<dbReference type="GO" id="GO:1990414">
    <property type="term" value="P:replication-born double-strand break repair via sister chromatid exchange"/>
    <property type="evidence" value="ECO:0007669"/>
    <property type="project" value="TreeGrafter"/>
</dbReference>
<dbReference type="GO" id="GO:1905168">
    <property type="term" value="P:positive regulation of double-strand break repair via homologous recombination"/>
    <property type="evidence" value="ECO:0007669"/>
    <property type="project" value="TreeGrafter"/>
</dbReference>
<dbReference type="GO" id="GO:0043240">
    <property type="term" value="C:Fanconi anaemia nuclear complex"/>
    <property type="evidence" value="ECO:0007669"/>
    <property type="project" value="InterPro"/>
</dbReference>
<dbReference type="OrthoDB" id="1917888at2759"/>
<dbReference type="Proteomes" id="UP000261540">
    <property type="component" value="Unplaced"/>
</dbReference>